<reference evidence="2 3" key="1">
    <citation type="submission" date="2016-10" db="EMBL/GenBank/DDBJ databases">
        <authorList>
            <person name="Varghese N."/>
            <person name="Submissions S."/>
        </authorList>
    </citation>
    <scope>NUCLEOTIDE SEQUENCE [LARGE SCALE GENOMIC DNA]</scope>
    <source>
        <strain evidence="2 3">RHA_55</strain>
    </source>
</reference>
<name>A0A1H1MVR3_9FLAO</name>
<feature type="region of interest" description="Disordered" evidence="1">
    <location>
        <begin position="22"/>
        <end position="51"/>
    </location>
</feature>
<dbReference type="AlphaFoldDB" id="A0A1H1MVR3"/>
<proteinExistence type="predicted"/>
<evidence type="ECO:0000256" key="1">
    <source>
        <dbReference type="SAM" id="MobiDB-lite"/>
    </source>
</evidence>
<sequence>MKTEYHILGLALLTLSLSCKDETSKNASDTRNPMNEELTDTRNYENSGNLEEKVYTYEEKTGELETNWDLNDPERQMRLYERFEMSDQQQERYETALAEWMESHTENPYETLSAHDRIAAEADILETILDNNQYDAYKDWADDNDKR</sequence>
<gene>
    <name evidence="2" type="ORF">SAMN04489797_0437</name>
</gene>
<organism evidence="2 3">
    <name type="scientific">Winogradskyella sediminis</name>
    <dbReference type="NCBI Taxonomy" id="1382466"/>
    <lineage>
        <taxon>Bacteria</taxon>
        <taxon>Pseudomonadati</taxon>
        <taxon>Bacteroidota</taxon>
        <taxon>Flavobacteriia</taxon>
        <taxon>Flavobacteriales</taxon>
        <taxon>Flavobacteriaceae</taxon>
        <taxon>Winogradskyella</taxon>
    </lineage>
</organism>
<protein>
    <submittedName>
        <fullName evidence="2">Uncharacterized protein</fullName>
    </submittedName>
</protein>
<dbReference type="EMBL" id="LT629774">
    <property type="protein sequence ID" value="SDR90814.1"/>
    <property type="molecule type" value="Genomic_DNA"/>
</dbReference>
<dbReference type="PROSITE" id="PS51257">
    <property type="entry name" value="PROKAR_LIPOPROTEIN"/>
    <property type="match status" value="1"/>
</dbReference>
<keyword evidence="3" id="KW-1185">Reference proteome</keyword>
<evidence type="ECO:0000313" key="2">
    <source>
        <dbReference type="EMBL" id="SDR90814.1"/>
    </source>
</evidence>
<dbReference type="Proteomes" id="UP000198963">
    <property type="component" value="Chromosome I"/>
</dbReference>
<evidence type="ECO:0000313" key="3">
    <source>
        <dbReference type="Proteomes" id="UP000198963"/>
    </source>
</evidence>
<dbReference type="RefSeq" id="WP_092443813.1">
    <property type="nucleotide sequence ID" value="NZ_LT629774.1"/>
</dbReference>
<accession>A0A1H1MVR3</accession>